<keyword evidence="3" id="KW-1185">Reference proteome</keyword>
<organism evidence="2 3">
    <name type="scientific">Pseudomarimonas salicorniae</name>
    <dbReference type="NCBI Taxonomy" id="2933270"/>
    <lineage>
        <taxon>Bacteria</taxon>
        <taxon>Pseudomonadati</taxon>
        <taxon>Pseudomonadota</taxon>
        <taxon>Gammaproteobacteria</taxon>
        <taxon>Lysobacterales</taxon>
        <taxon>Lysobacteraceae</taxon>
        <taxon>Pseudomarimonas</taxon>
    </lineage>
</organism>
<dbReference type="EMBL" id="JALNMH010000001">
    <property type="protein sequence ID" value="MCK7592365.1"/>
    <property type="molecule type" value="Genomic_DNA"/>
</dbReference>
<evidence type="ECO:0000313" key="3">
    <source>
        <dbReference type="Proteomes" id="UP001431449"/>
    </source>
</evidence>
<dbReference type="Proteomes" id="UP001431449">
    <property type="component" value="Unassembled WGS sequence"/>
</dbReference>
<keyword evidence="1" id="KW-0732">Signal</keyword>
<proteinExistence type="predicted"/>
<accession>A0ABT0GED0</accession>
<evidence type="ECO:0000313" key="2">
    <source>
        <dbReference type="EMBL" id="MCK7592365.1"/>
    </source>
</evidence>
<dbReference type="RefSeq" id="WP_248204478.1">
    <property type="nucleotide sequence ID" value="NZ_JALNMH010000001.1"/>
</dbReference>
<name>A0ABT0GED0_9GAMM</name>
<feature type="chain" id="PRO_5046037579" evidence="1">
    <location>
        <begin position="20"/>
        <end position="213"/>
    </location>
</feature>
<dbReference type="Pfam" id="PF19574">
    <property type="entry name" value="LolA_3"/>
    <property type="match status" value="1"/>
</dbReference>
<dbReference type="InterPro" id="IPR004564">
    <property type="entry name" value="OM_lipoprot_carrier_LolA-like"/>
</dbReference>
<gene>
    <name evidence="2" type="ORF">M0G41_01630</name>
</gene>
<reference evidence="2" key="1">
    <citation type="submission" date="2022-04" db="EMBL/GenBank/DDBJ databases">
        <title>Lysobacter sp. CAU 1642 isolated from sea sand.</title>
        <authorList>
            <person name="Kim W."/>
        </authorList>
    </citation>
    <scope>NUCLEOTIDE SEQUENCE</scope>
    <source>
        <strain evidence="2">CAU 1642</strain>
    </source>
</reference>
<comment type="caution">
    <text evidence="2">The sequence shown here is derived from an EMBL/GenBank/DDBJ whole genome shotgun (WGS) entry which is preliminary data.</text>
</comment>
<evidence type="ECO:0000256" key="1">
    <source>
        <dbReference type="SAM" id="SignalP"/>
    </source>
</evidence>
<feature type="signal peptide" evidence="1">
    <location>
        <begin position="1"/>
        <end position="19"/>
    </location>
</feature>
<sequence>MRATLAALLFLLSLSPARAAEDPAALDALLDRLRQPVPASTPFVERRGSALLSEPLLLSGRLERPDEDTLLRVVEAPYRERSTIRDGRVELEREGESTRRFSLRRAPELAALLDSFRALLGGQRALLEKHYTVRLSGNPEAGWQLSLTPREARRRQRVRGIDLFGRGALLDCLVVHDGEGQSSPMLLGAAAGGPTGSLAERFAGHCAPPPSQP</sequence>
<protein>
    <submittedName>
        <fullName evidence="2">Fatty acyl CoA synthetase</fullName>
    </submittedName>
</protein>